<keyword evidence="1" id="KW-0732">Signal</keyword>
<dbReference type="EMBL" id="CADCTV010000116">
    <property type="protein sequence ID" value="CAA9301382.1"/>
    <property type="molecule type" value="Genomic_DNA"/>
</dbReference>
<feature type="signal peptide" evidence="1">
    <location>
        <begin position="1"/>
        <end position="20"/>
    </location>
</feature>
<sequence>MRALLSKVLGVVCCAAALSACDGGTGSEELDPVGTVSFTYRGALNGTYQVTGELQLRSGTLPQPATGATAYRQDSILAVLAFKTDGGTLGDGFSLLLGALTKTGSYAFDPLACQSQSAGACRIGVFAPGLDAAQLATTPDAAALAANAYVLVLGSVNVTRLTDLRVRGTFSGTAVRASDPKLENAVTITRGEFDVPIPPR</sequence>
<evidence type="ECO:0008006" key="3">
    <source>
        <dbReference type="Google" id="ProtNLM"/>
    </source>
</evidence>
<proteinExistence type="predicted"/>
<name>A0A6J4KBJ8_9BACT</name>
<organism evidence="2">
    <name type="scientific">uncultured Gemmatimonadota bacterium</name>
    <dbReference type="NCBI Taxonomy" id="203437"/>
    <lineage>
        <taxon>Bacteria</taxon>
        <taxon>Pseudomonadati</taxon>
        <taxon>Gemmatimonadota</taxon>
        <taxon>environmental samples</taxon>
    </lineage>
</organism>
<reference evidence="2" key="1">
    <citation type="submission" date="2020-02" db="EMBL/GenBank/DDBJ databases">
        <authorList>
            <person name="Meier V. D."/>
        </authorList>
    </citation>
    <scope>NUCLEOTIDE SEQUENCE</scope>
    <source>
        <strain evidence="2">AVDCRST_MAG89</strain>
    </source>
</reference>
<accession>A0A6J4KBJ8</accession>
<evidence type="ECO:0000256" key="1">
    <source>
        <dbReference type="SAM" id="SignalP"/>
    </source>
</evidence>
<dbReference type="PROSITE" id="PS51257">
    <property type="entry name" value="PROKAR_LIPOPROTEIN"/>
    <property type="match status" value="1"/>
</dbReference>
<dbReference type="AlphaFoldDB" id="A0A6J4KBJ8"/>
<evidence type="ECO:0000313" key="2">
    <source>
        <dbReference type="EMBL" id="CAA9301382.1"/>
    </source>
</evidence>
<protein>
    <recommendedName>
        <fullName evidence="3">Lipoprotein</fullName>
    </recommendedName>
</protein>
<feature type="chain" id="PRO_5026786169" description="Lipoprotein" evidence="1">
    <location>
        <begin position="21"/>
        <end position="200"/>
    </location>
</feature>
<gene>
    <name evidence="2" type="ORF">AVDCRST_MAG89-493</name>
</gene>